<dbReference type="Proteomes" id="UP000240419">
    <property type="component" value="Unassembled WGS sequence"/>
</dbReference>
<protein>
    <submittedName>
        <fullName evidence="2">Uncharacterized protein</fullName>
    </submittedName>
</protein>
<dbReference type="AlphaFoldDB" id="A0A2P7ULP9"/>
<dbReference type="EMBL" id="PXZM01000047">
    <property type="protein sequence ID" value="PSJ87869.1"/>
    <property type="molecule type" value="Genomic_DNA"/>
</dbReference>
<gene>
    <name evidence="2" type="ORF">C7R93_26005</name>
</gene>
<sequence>MLKALGFGAALQILCMIIAITTGNIDQAGNYAEYLTFGLITLAGLMVYNALSAPSAYYKEHEVQDYKSRWKWTFYFLLASVPSGMFAVIFFSFFA</sequence>
<feature type="transmembrane region" description="Helical" evidence="1">
    <location>
        <begin position="33"/>
        <end position="51"/>
    </location>
</feature>
<proteinExistence type="predicted"/>
<accession>A0A2P7ULP9</accession>
<evidence type="ECO:0000256" key="1">
    <source>
        <dbReference type="SAM" id="Phobius"/>
    </source>
</evidence>
<reference evidence="2 3" key="1">
    <citation type="submission" date="2018-03" db="EMBL/GenBank/DDBJ databases">
        <title>Brevisbacillus phylogenomics.</title>
        <authorList>
            <person name="Dunlap C."/>
        </authorList>
    </citation>
    <scope>NUCLEOTIDE SEQUENCE [LARGE SCALE GENOMIC DNA]</scope>
    <source>
        <strain evidence="2 3">NRRL NRS-1210</strain>
    </source>
</reference>
<organism evidence="2 3">
    <name type="scientific">Brevibacillus fortis</name>
    <dbReference type="NCBI Taxonomy" id="2126352"/>
    <lineage>
        <taxon>Bacteria</taxon>
        <taxon>Bacillati</taxon>
        <taxon>Bacillota</taxon>
        <taxon>Bacilli</taxon>
        <taxon>Bacillales</taxon>
        <taxon>Paenibacillaceae</taxon>
        <taxon>Brevibacillus</taxon>
    </lineage>
</organism>
<evidence type="ECO:0000313" key="2">
    <source>
        <dbReference type="EMBL" id="PSJ87869.1"/>
    </source>
</evidence>
<comment type="caution">
    <text evidence="2">The sequence shown here is derived from an EMBL/GenBank/DDBJ whole genome shotgun (WGS) entry which is preliminary data.</text>
</comment>
<keyword evidence="1" id="KW-0472">Membrane</keyword>
<evidence type="ECO:0000313" key="3">
    <source>
        <dbReference type="Proteomes" id="UP000240419"/>
    </source>
</evidence>
<feature type="transmembrane region" description="Helical" evidence="1">
    <location>
        <begin position="72"/>
        <end position="94"/>
    </location>
</feature>
<keyword evidence="1" id="KW-0812">Transmembrane</keyword>
<keyword evidence="1" id="KW-1133">Transmembrane helix</keyword>
<dbReference type="RefSeq" id="WP_106841513.1">
    <property type="nucleotide sequence ID" value="NZ_JARMEZ010000032.1"/>
</dbReference>
<name>A0A2P7ULP9_9BACL</name>
<keyword evidence="3" id="KW-1185">Reference proteome</keyword>